<gene>
    <name evidence="2" type="ORF">C2G38_2208375</name>
</gene>
<sequence>MKQWQSDVNYNEPLESQDKETIELQVSQFLCDVTTKQRAARGSKHTNLHVSQVVDTFDGTAGPNSDIKKYLSFHPKNFKISSFYLSACHSPDAIVKGKWYLDKLLTDRTIHSIFKMICIECRINVESRNISNHSGRRTSIMELFSVRVPENTGCAISGHKSSGGYYAYAKPTDKHKEKY</sequence>
<keyword evidence="3" id="KW-1185">Reference proteome</keyword>
<name>A0A397UQD3_9GLOM</name>
<comment type="caution">
    <text evidence="2">The sequence shown here is derived from an EMBL/GenBank/DDBJ whole genome shotgun (WGS) entry which is preliminary data.</text>
</comment>
<accession>A0A397UQD3</accession>
<protein>
    <submittedName>
        <fullName evidence="2">Uncharacterized protein</fullName>
    </submittedName>
</protein>
<organism evidence="2 3">
    <name type="scientific">Gigaspora rosea</name>
    <dbReference type="NCBI Taxonomy" id="44941"/>
    <lineage>
        <taxon>Eukaryota</taxon>
        <taxon>Fungi</taxon>
        <taxon>Fungi incertae sedis</taxon>
        <taxon>Mucoromycota</taxon>
        <taxon>Glomeromycotina</taxon>
        <taxon>Glomeromycetes</taxon>
        <taxon>Diversisporales</taxon>
        <taxon>Gigasporaceae</taxon>
        <taxon>Gigaspora</taxon>
    </lineage>
</organism>
<dbReference type="Gene3D" id="1.10.443.10">
    <property type="entry name" value="Intergrase catalytic core"/>
    <property type="match status" value="1"/>
</dbReference>
<evidence type="ECO:0000313" key="2">
    <source>
        <dbReference type="EMBL" id="RIB09623.1"/>
    </source>
</evidence>
<dbReference type="STRING" id="44941.A0A397UQD3"/>
<dbReference type="InterPro" id="IPR011010">
    <property type="entry name" value="DNA_brk_join_enz"/>
</dbReference>
<reference evidence="2 3" key="1">
    <citation type="submission" date="2018-06" db="EMBL/GenBank/DDBJ databases">
        <title>Comparative genomics reveals the genomic features of Rhizophagus irregularis, R. cerebriforme, R. diaphanum and Gigaspora rosea, and their symbiotic lifestyle signature.</title>
        <authorList>
            <person name="Morin E."/>
            <person name="San Clemente H."/>
            <person name="Chen E.C.H."/>
            <person name="De La Providencia I."/>
            <person name="Hainaut M."/>
            <person name="Kuo A."/>
            <person name="Kohler A."/>
            <person name="Murat C."/>
            <person name="Tang N."/>
            <person name="Roy S."/>
            <person name="Loubradou J."/>
            <person name="Henrissat B."/>
            <person name="Grigoriev I.V."/>
            <person name="Corradi N."/>
            <person name="Roux C."/>
            <person name="Martin F.M."/>
        </authorList>
    </citation>
    <scope>NUCLEOTIDE SEQUENCE [LARGE SCALE GENOMIC DNA]</scope>
    <source>
        <strain evidence="2 3">DAOM 194757</strain>
    </source>
</reference>
<evidence type="ECO:0000256" key="1">
    <source>
        <dbReference type="ARBA" id="ARBA00023172"/>
    </source>
</evidence>
<dbReference type="GO" id="GO:0003677">
    <property type="term" value="F:DNA binding"/>
    <property type="evidence" value="ECO:0007669"/>
    <property type="project" value="InterPro"/>
</dbReference>
<dbReference type="AlphaFoldDB" id="A0A397UQD3"/>
<dbReference type="GO" id="GO:0015074">
    <property type="term" value="P:DNA integration"/>
    <property type="evidence" value="ECO:0007669"/>
    <property type="project" value="InterPro"/>
</dbReference>
<dbReference type="InterPro" id="IPR013762">
    <property type="entry name" value="Integrase-like_cat_sf"/>
</dbReference>
<dbReference type="Proteomes" id="UP000266673">
    <property type="component" value="Unassembled WGS sequence"/>
</dbReference>
<dbReference type="GO" id="GO:0006310">
    <property type="term" value="P:DNA recombination"/>
    <property type="evidence" value="ECO:0007669"/>
    <property type="project" value="UniProtKB-KW"/>
</dbReference>
<dbReference type="EMBL" id="QKWP01001349">
    <property type="protein sequence ID" value="RIB09623.1"/>
    <property type="molecule type" value="Genomic_DNA"/>
</dbReference>
<proteinExistence type="predicted"/>
<dbReference type="SUPFAM" id="SSF56349">
    <property type="entry name" value="DNA breaking-rejoining enzymes"/>
    <property type="match status" value="1"/>
</dbReference>
<evidence type="ECO:0000313" key="3">
    <source>
        <dbReference type="Proteomes" id="UP000266673"/>
    </source>
</evidence>
<keyword evidence="1" id="KW-0233">DNA recombination</keyword>
<dbReference type="OrthoDB" id="2386521at2759"/>